<sequence>MQWTTDINDFGQQQRPEHPYFAAAYDFIKSWLGGKREFMLNTSGSTGTPKPIAISRNQLTSSAAMTGKTLGLGSGTRALVCLNISYIAGLMMLVRGMELGWKLTVIEPVSNPLLNLDHEEFDFTALVPLQLSGILENPETENQVYKLGKILLGGAPVSIALQRKVLNLAVPVYQSYGMTETVSHVALRRLNGEKPELHYTFLPGIEFGLDERNCLYVSGAVTNGEKVQTNDLAEIHGNTFKWIGRADNIINSGGIKMVLDEVDARLAEVFYNLEIPNPFFAWFRPDEKLGQMLILIIEGTIAAITSESLLAEIRKQNSAYVTPKRVYFVNQFTRTATGKVDKRRTVQSLSESSHG</sequence>
<dbReference type="PANTHER" id="PTHR43201">
    <property type="entry name" value="ACYL-COA SYNTHETASE"/>
    <property type="match status" value="1"/>
</dbReference>
<comment type="caution">
    <text evidence="4">The sequence shown here is derived from an EMBL/GenBank/DDBJ whole genome shotgun (WGS) entry which is preliminary data.</text>
</comment>
<dbReference type="InterPro" id="IPR020845">
    <property type="entry name" value="AMP-binding_CS"/>
</dbReference>
<evidence type="ECO:0000259" key="3">
    <source>
        <dbReference type="Pfam" id="PF00501"/>
    </source>
</evidence>
<evidence type="ECO:0000256" key="1">
    <source>
        <dbReference type="ARBA" id="ARBA00006432"/>
    </source>
</evidence>
<gene>
    <name evidence="4" type="ORF">FEM55_06530</name>
</gene>
<feature type="domain" description="AMP-dependent synthetase/ligase" evidence="3">
    <location>
        <begin position="39"/>
        <end position="191"/>
    </location>
</feature>
<evidence type="ECO:0000256" key="2">
    <source>
        <dbReference type="ARBA" id="ARBA00022598"/>
    </source>
</evidence>
<proteinExistence type="inferred from homology"/>
<dbReference type="GO" id="GO:0031956">
    <property type="term" value="F:medium-chain fatty acid-CoA ligase activity"/>
    <property type="evidence" value="ECO:0007669"/>
    <property type="project" value="TreeGrafter"/>
</dbReference>
<dbReference type="SUPFAM" id="SSF56801">
    <property type="entry name" value="Acetyl-CoA synthetase-like"/>
    <property type="match status" value="1"/>
</dbReference>
<dbReference type="Pfam" id="PF00501">
    <property type="entry name" value="AMP-binding"/>
    <property type="match status" value="1"/>
</dbReference>
<dbReference type="RefSeq" id="WP_138280469.1">
    <property type="nucleotide sequence ID" value="NZ_BMGE01000001.1"/>
</dbReference>
<name>A0A5R9KKQ5_9BACT</name>
<keyword evidence="5" id="KW-1185">Reference proteome</keyword>
<protein>
    <submittedName>
        <fullName evidence="4">Acyl-CoA synthetase</fullName>
    </submittedName>
</protein>
<dbReference type="InterPro" id="IPR045851">
    <property type="entry name" value="AMP-bd_C_sf"/>
</dbReference>
<dbReference type="InterPro" id="IPR000873">
    <property type="entry name" value="AMP-dep_synth/lig_dom"/>
</dbReference>
<accession>A0A5R9KKQ5</accession>
<dbReference type="Proteomes" id="UP000309788">
    <property type="component" value="Unassembled WGS sequence"/>
</dbReference>
<dbReference type="PANTHER" id="PTHR43201:SF5">
    <property type="entry name" value="MEDIUM-CHAIN ACYL-COA LIGASE ACSF2, MITOCHONDRIAL"/>
    <property type="match status" value="1"/>
</dbReference>
<dbReference type="Gene3D" id="3.40.50.12780">
    <property type="entry name" value="N-terminal domain of ligase-like"/>
    <property type="match status" value="1"/>
</dbReference>
<dbReference type="GO" id="GO:0006631">
    <property type="term" value="P:fatty acid metabolic process"/>
    <property type="evidence" value="ECO:0007669"/>
    <property type="project" value="TreeGrafter"/>
</dbReference>
<comment type="similarity">
    <text evidence="1">Belongs to the ATP-dependent AMP-binding enzyme family.</text>
</comment>
<dbReference type="OrthoDB" id="8870348at2"/>
<dbReference type="InterPro" id="IPR042099">
    <property type="entry name" value="ANL_N_sf"/>
</dbReference>
<dbReference type="AlphaFoldDB" id="A0A5R9KKQ5"/>
<dbReference type="PROSITE" id="PS00455">
    <property type="entry name" value="AMP_BINDING"/>
    <property type="match status" value="1"/>
</dbReference>
<evidence type="ECO:0000313" key="5">
    <source>
        <dbReference type="Proteomes" id="UP000309788"/>
    </source>
</evidence>
<dbReference type="EMBL" id="VCEI01000011">
    <property type="protein sequence ID" value="TLU96775.1"/>
    <property type="molecule type" value="Genomic_DNA"/>
</dbReference>
<organism evidence="4 5">
    <name type="scientific">Dyadobacter sediminis</name>
    <dbReference type="NCBI Taxonomy" id="1493691"/>
    <lineage>
        <taxon>Bacteria</taxon>
        <taxon>Pseudomonadati</taxon>
        <taxon>Bacteroidota</taxon>
        <taxon>Cytophagia</taxon>
        <taxon>Cytophagales</taxon>
        <taxon>Spirosomataceae</taxon>
        <taxon>Dyadobacter</taxon>
    </lineage>
</organism>
<keyword evidence="2" id="KW-0436">Ligase</keyword>
<evidence type="ECO:0000313" key="4">
    <source>
        <dbReference type="EMBL" id="TLU96775.1"/>
    </source>
</evidence>
<dbReference type="Gene3D" id="3.30.300.30">
    <property type="match status" value="1"/>
</dbReference>
<reference evidence="4 5" key="1">
    <citation type="submission" date="2019-05" db="EMBL/GenBank/DDBJ databases">
        <authorList>
            <person name="Qu J.-H."/>
        </authorList>
    </citation>
    <scope>NUCLEOTIDE SEQUENCE [LARGE SCALE GENOMIC DNA]</scope>
    <source>
        <strain evidence="4 5">Z12</strain>
    </source>
</reference>